<proteinExistence type="predicted"/>
<feature type="region of interest" description="Disordered" evidence="1">
    <location>
        <begin position="276"/>
        <end position="297"/>
    </location>
</feature>
<reference evidence="2 3" key="1">
    <citation type="submission" date="2016-01" db="EMBL/GenBank/DDBJ databases">
        <title>Janibacter melonis strain CD11_4 genome sequencing and assembly.</title>
        <authorList>
            <person name="Nair G.R."/>
            <person name="Kaur G."/>
            <person name="Chander A.M."/>
            <person name="Mayilraj S."/>
        </authorList>
    </citation>
    <scope>NUCLEOTIDE SEQUENCE [LARGE SCALE GENOMIC DNA]</scope>
    <source>
        <strain evidence="2 3">CD11-4</strain>
    </source>
</reference>
<dbReference type="Proteomes" id="UP000076976">
    <property type="component" value="Unassembled WGS sequence"/>
</dbReference>
<organism evidence="2 3">
    <name type="scientific">Janibacter melonis</name>
    <dbReference type="NCBI Taxonomy" id="262209"/>
    <lineage>
        <taxon>Bacteria</taxon>
        <taxon>Bacillati</taxon>
        <taxon>Actinomycetota</taxon>
        <taxon>Actinomycetes</taxon>
        <taxon>Micrococcales</taxon>
        <taxon>Intrasporangiaceae</taxon>
        <taxon>Janibacter</taxon>
    </lineage>
</organism>
<evidence type="ECO:0008006" key="4">
    <source>
        <dbReference type="Google" id="ProtNLM"/>
    </source>
</evidence>
<sequence length="297" mass="31339">MAVTDPKDAMTLTSETTSTDDAVAAVVALARAGDEPVDLAVLTDEELYAYCDEPADSTPHGLWFANLTEEAQQAAALGALRSATARDAVDVELDTTGEDAVGRVVLDDQVVAALALRSREIRLSLRVVGSMGETWYLLRHVEDDLWCREVVTTHGFHLVSLVRLDAAEREVYLGRFQLPDGAAQAAAPDVDVLLTEAELGAAARRDGDELGFLTRTRHIGNLVRFPGPDGETESLMVHVQPEGSVVVGDIGGGAVRYRGGVGADLGTDWDGWVARSAAGLEAPPADPTGEAGPPSLS</sequence>
<protein>
    <recommendedName>
        <fullName evidence="4">ESX secretion-associated protein EspG</fullName>
    </recommendedName>
</protein>
<dbReference type="AlphaFoldDB" id="A0A176QDD8"/>
<accession>A0A176QDD8</accession>
<dbReference type="EMBL" id="LQZG01000002">
    <property type="protein sequence ID" value="OAB87692.1"/>
    <property type="molecule type" value="Genomic_DNA"/>
</dbReference>
<comment type="caution">
    <text evidence="2">The sequence shown here is derived from an EMBL/GenBank/DDBJ whole genome shotgun (WGS) entry which is preliminary data.</text>
</comment>
<evidence type="ECO:0000313" key="2">
    <source>
        <dbReference type="EMBL" id="OAB87692.1"/>
    </source>
</evidence>
<evidence type="ECO:0000256" key="1">
    <source>
        <dbReference type="SAM" id="MobiDB-lite"/>
    </source>
</evidence>
<keyword evidence="3" id="KW-1185">Reference proteome</keyword>
<gene>
    <name evidence="2" type="ORF">AWH69_06470</name>
</gene>
<dbReference type="STRING" id="262209.AWH69_06470"/>
<evidence type="ECO:0000313" key="3">
    <source>
        <dbReference type="Proteomes" id="UP000076976"/>
    </source>
</evidence>
<name>A0A176QDD8_9MICO</name>